<feature type="signal peptide" evidence="4">
    <location>
        <begin position="1"/>
        <end position="30"/>
    </location>
</feature>
<dbReference type="Pfam" id="PF00431">
    <property type="entry name" value="CUB"/>
    <property type="match status" value="1"/>
</dbReference>
<reference evidence="6" key="1">
    <citation type="thesis" date="2020" institute="ProQuest LLC" country="789 East Eisenhower Parkway, Ann Arbor, MI, USA">
        <title>Comparative Genomics and Chromosome Evolution.</title>
        <authorList>
            <person name="Mudd A.B."/>
        </authorList>
    </citation>
    <scope>NUCLEOTIDE SEQUENCE</scope>
    <source>
        <strain evidence="6">Female2</strain>
        <tissue evidence="6">Blood</tissue>
    </source>
</reference>
<feature type="domain" description="CUB" evidence="5">
    <location>
        <begin position="58"/>
        <end position="176"/>
    </location>
</feature>
<name>A0A8T2KC54_9PIPI</name>
<sequence>MLSVICPSSPMPLSLLFTLILANICSQVFTSQSGALKSARPPNLKRDESNLLTKLYRNEETIRITENGCINSPRFPNSYPRNLLLTWILSSPENTRIQLAFDSQFGLEEQENDVCRYDFVEVEEDTESSSVIRGRWCGHKDAPPRLTSKANKIKVTFKSDDHFVAKPGFKICYSLVEEDIPTQKEEGECQCARSPQKV</sequence>
<dbReference type="Proteomes" id="UP000812440">
    <property type="component" value="Chromosome 2"/>
</dbReference>
<dbReference type="InterPro" id="IPR035914">
    <property type="entry name" value="Sperma_CUB_dom_sf"/>
</dbReference>
<feature type="chain" id="PRO_5035878443" description="CUB domain-containing protein" evidence="4">
    <location>
        <begin position="31"/>
        <end position="198"/>
    </location>
</feature>
<evidence type="ECO:0000256" key="1">
    <source>
        <dbReference type="ARBA" id="ARBA00022737"/>
    </source>
</evidence>
<keyword evidence="1" id="KW-0677">Repeat</keyword>
<dbReference type="SUPFAM" id="SSF49854">
    <property type="entry name" value="Spermadhesin, CUB domain"/>
    <property type="match status" value="1"/>
</dbReference>
<dbReference type="InterPro" id="IPR000859">
    <property type="entry name" value="CUB_dom"/>
</dbReference>
<dbReference type="PANTHER" id="PTHR24251">
    <property type="entry name" value="OVOCHYMASE-RELATED"/>
    <property type="match status" value="1"/>
</dbReference>
<keyword evidence="4" id="KW-0732">Signal</keyword>
<dbReference type="OrthoDB" id="8641091at2759"/>
<proteinExistence type="predicted"/>
<evidence type="ECO:0000256" key="2">
    <source>
        <dbReference type="ARBA" id="ARBA00023157"/>
    </source>
</evidence>
<dbReference type="Gene3D" id="2.60.120.290">
    <property type="entry name" value="Spermadhesin, CUB domain"/>
    <property type="match status" value="1"/>
</dbReference>
<evidence type="ECO:0000256" key="3">
    <source>
        <dbReference type="PROSITE-ProRule" id="PRU00059"/>
    </source>
</evidence>
<evidence type="ECO:0000313" key="6">
    <source>
        <dbReference type="EMBL" id="KAG8452967.1"/>
    </source>
</evidence>
<keyword evidence="7" id="KW-1185">Reference proteome</keyword>
<protein>
    <recommendedName>
        <fullName evidence="5">CUB domain-containing protein</fullName>
    </recommendedName>
</protein>
<dbReference type="FunFam" id="2.60.120.290:FF:000017">
    <property type="entry name" value="Platelet derived growth factor C"/>
    <property type="match status" value="1"/>
</dbReference>
<accession>A0A8T2KC54</accession>
<dbReference type="PROSITE" id="PS01180">
    <property type="entry name" value="CUB"/>
    <property type="match status" value="1"/>
</dbReference>
<dbReference type="EMBL" id="JAACNH010000002">
    <property type="protein sequence ID" value="KAG8452967.1"/>
    <property type="molecule type" value="Genomic_DNA"/>
</dbReference>
<comment type="caution">
    <text evidence="3">Lacks conserved residue(s) required for the propagation of feature annotation.</text>
</comment>
<dbReference type="PANTHER" id="PTHR24251:SF37">
    <property type="entry name" value="CUB DOMAIN-CONTAINING PROTEIN"/>
    <property type="match status" value="1"/>
</dbReference>
<keyword evidence="2" id="KW-1015">Disulfide bond</keyword>
<dbReference type="CDD" id="cd00041">
    <property type="entry name" value="CUB"/>
    <property type="match status" value="1"/>
</dbReference>
<evidence type="ECO:0000259" key="5">
    <source>
        <dbReference type="PROSITE" id="PS01180"/>
    </source>
</evidence>
<gene>
    <name evidence="6" type="ORF">GDO86_004683</name>
</gene>
<feature type="non-terminal residue" evidence="6">
    <location>
        <position position="198"/>
    </location>
</feature>
<evidence type="ECO:0000313" key="7">
    <source>
        <dbReference type="Proteomes" id="UP000812440"/>
    </source>
</evidence>
<comment type="caution">
    <text evidence="6">The sequence shown here is derived from an EMBL/GenBank/DDBJ whole genome shotgun (WGS) entry which is preliminary data.</text>
</comment>
<organism evidence="6 7">
    <name type="scientific">Hymenochirus boettgeri</name>
    <name type="common">Congo dwarf clawed frog</name>
    <dbReference type="NCBI Taxonomy" id="247094"/>
    <lineage>
        <taxon>Eukaryota</taxon>
        <taxon>Metazoa</taxon>
        <taxon>Chordata</taxon>
        <taxon>Craniata</taxon>
        <taxon>Vertebrata</taxon>
        <taxon>Euteleostomi</taxon>
        <taxon>Amphibia</taxon>
        <taxon>Batrachia</taxon>
        <taxon>Anura</taxon>
        <taxon>Pipoidea</taxon>
        <taxon>Pipidae</taxon>
        <taxon>Pipinae</taxon>
        <taxon>Hymenochirus</taxon>
    </lineage>
</organism>
<dbReference type="AlphaFoldDB" id="A0A8T2KC54"/>
<dbReference type="SMART" id="SM00042">
    <property type="entry name" value="CUB"/>
    <property type="match status" value="1"/>
</dbReference>
<evidence type="ECO:0000256" key="4">
    <source>
        <dbReference type="SAM" id="SignalP"/>
    </source>
</evidence>